<gene>
    <name evidence="2" type="ORF">AVEN_1925_1</name>
</gene>
<reference evidence="2 3" key="1">
    <citation type="journal article" date="2019" name="Sci. Rep.">
        <title>Orb-weaving spider Araneus ventricosus genome elucidates the spidroin gene catalogue.</title>
        <authorList>
            <person name="Kono N."/>
            <person name="Nakamura H."/>
            <person name="Ohtoshi R."/>
            <person name="Moran D.A.P."/>
            <person name="Shinohara A."/>
            <person name="Yoshida Y."/>
            <person name="Fujiwara M."/>
            <person name="Mori M."/>
            <person name="Tomita M."/>
            <person name="Arakawa K."/>
        </authorList>
    </citation>
    <scope>NUCLEOTIDE SEQUENCE [LARGE SCALE GENOMIC DNA]</scope>
</reference>
<accession>A0A4Y2KRN2</accession>
<dbReference type="Proteomes" id="UP000499080">
    <property type="component" value="Unassembled WGS sequence"/>
</dbReference>
<protein>
    <submittedName>
        <fullName evidence="2">Uncharacterized protein</fullName>
    </submittedName>
</protein>
<evidence type="ECO:0000313" key="3">
    <source>
        <dbReference type="Proteomes" id="UP000499080"/>
    </source>
</evidence>
<comment type="caution">
    <text evidence="2">The sequence shown here is derived from an EMBL/GenBank/DDBJ whole genome shotgun (WGS) entry which is preliminary data.</text>
</comment>
<dbReference type="AlphaFoldDB" id="A0A4Y2KRN2"/>
<keyword evidence="3" id="KW-1185">Reference proteome</keyword>
<name>A0A4Y2KRN2_ARAVE</name>
<evidence type="ECO:0000313" key="2">
    <source>
        <dbReference type="EMBL" id="GBN04842.1"/>
    </source>
</evidence>
<dbReference type="EMBL" id="BGPR01004919">
    <property type="protein sequence ID" value="GBN04842.1"/>
    <property type="molecule type" value="Genomic_DNA"/>
</dbReference>
<feature type="region of interest" description="Disordered" evidence="1">
    <location>
        <begin position="61"/>
        <end position="97"/>
    </location>
</feature>
<organism evidence="2 3">
    <name type="scientific">Araneus ventricosus</name>
    <name type="common">Orbweaver spider</name>
    <name type="synonym">Epeira ventricosa</name>
    <dbReference type="NCBI Taxonomy" id="182803"/>
    <lineage>
        <taxon>Eukaryota</taxon>
        <taxon>Metazoa</taxon>
        <taxon>Ecdysozoa</taxon>
        <taxon>Arthropoda</taxon>
        <taxon>Chelicerata</taxon>
        <taxon>Arachnida</taxon>
        <taxon>Araneae</taxon>
        <taxon>Araneomorphae</taxon>
        <taxon>Entelegynae</taxon>
        <taxon>Araneoidea</taxon>
        <taxon>Araneidae</taxon>
        <taxon>Araneus</taxon>
    </lineage>
</organism>
<proteinExistence type="predicted"/>
<sequence length="97" mass="11520">MSLLTPIQNENKNINTTYRIKRKYDDDTRRTDDTFTMPKKKVVSLEMKNILERVVQNDSFKENVDNTEENNSDSSSLKSDWTLQKELQMQIQQDMKT</sequence>
<feature type="compositionally biased region" description="Polar residues" evidence="1">
    <location>
        <begin position="77"/>
        <end position="97"/>
    </location>
</feature>
<evidence type="ECO:0000256" key="1">
    <source>
        <dbReference type="SAM" id="MobiDB-lite"/>
    </source>
</evidence>